<dbReference type="Pfam" id="PF06584">
    <property type="entry name" value="DIRP"/>
    <property type="match status" value="1"/>
</dbReference>
<dbReference type="STRING" id="218851.A0A2G5DM19"/>
<dbReference type="InParanoid" id="A0A2G5DM19"/>
<dbReference type="Proteomes" id="UP000230069">
    <property type="component" value="Unassembled WGS sequence"/>
</dbReference>
<evidence type="ECO:0000259" key="6">
    <source>
        <dbReference type="PROSITE" id="PS51294"/>
    </source>
</evidence>
<dbReference type="OrthoDB" id="2339771at2759"/>
<feature type="region of interest" description="Disordered" evidence="3">
    <location>
        <begin position="946"/>
        <end position="969"/>
    </location>
</feature>
<feature type="region of interest" description="Disordered" evidence="3">
    <location>
        <begin position="118"/>
        <end position="150"/>
    </location>
</feature>
<dbReference type="EMBL" id="KZ305034">
    <property type="protein sequence ID" value="PIA44526.1"/>
    <property type="molecule type" value="Genomic_DNA"/>
</dbReference>
<dbReference type="PANTHER" id="PTHR21689">
    <property type="entry name" value="LIN-9"/>
    <property type="match status" value="1"/>
</dbReference>
<proteinExistence type="predicted"/>
<evidence type="ECO:0000259" key="4">
    <source>
        <dbReference type="PROSITE" id="PS50090"/>
    </source>
</evidence>
<evidence type="ECO:0000313" key="7">
    <source>
        <dbReference type="EMBL" id="PIA44526.1"/>
    </source>
</evidence>
<dbReference type="SUPFAM" id="SSF46689">
    <property type="entry name" value="Homeodomain-like"/>
    <property type="match status" value="1"/>
</dbReference>
<feature type="compositionally biased region" description="Polar residues" evidence="3">
    <location>
        <begin position="375"/>
        <end position="388"/>
    </location>
</feature>
<dbReference type="GO" id="GO:0051726">
    <property type="term" value="P:regulation of cell cycle"/>
    <property type="evidence" value="ECO:0007669"/>
    <property type="project" value="TreeGrafter"/>
</dbReference>
<feature type="region of interest" description="Disordered" evidence="3">
    <location>
        <begin position="239"/>
        <end position="258"/>
    </location>
</feature>
<evidence type="ECO:0000256" key="1">
    <source>
        <dbReference type="ARBA" id="ARBA00004123"/>
    </source>
</evidence>
<gene>
    <name evidence="7" type="ORF">AQUCO_01700251v1</name>
</gene>
<feature type="domain" description="Myb-like" evidence="4">
    <location>
        <begin position="41"/>
        <end position="91"/>
    </location>
</feature>
<reference evidence="7 8" key="1">
    <citation type="submission" date="2017-09" db="EMBL/GenBank/DDBJ databases">
        <title>WGS assembly of Aquilegia coerulea Goldsmith.</title>
        <authorList>
            <person name="Hodges S."/>
            <person name="Kramer E."/>
            <person name="Nordborg M."/>
            <person name="Tomkins J."/>
            <person name="Borevitz J."/>
            <person name="Derieg N."/>
            <person name="Yan J."/>
            <person name="Mihaltcheva S."/>
            <person name="Hayes R.D."/>
            <person name="Rokhsar D."/>
        </authorList>
    </citation>
    <scope>NUCLEOTIDE SEQUENCE [LARGE SCALE GENOMIC DNA]</scope>
    <source>
        <strain evidence="8">cv. Goldsmith</strain>
    </source>
</reference>
<sequence length="1063" mass="119897">MAPIRKSRNLNKLSSIVGGKDSPIEDAGCGDKNRKRKRKESEDILGSRWSDEELTRFYRAYRKYGKNWKKVAANVRNRSVEMVEAVYNENKAYLCLPDGTATAFGLISMMSDRYITMESNESESDEEPRISQKAQKRARSKSRVNVSRTSVEHGPHLLHSQAVASNSVCLFLLKNRRSTGDGPRIVKKRTPRIPVSYSCNKGDLAKQLSSSKKDPHSEEDFNADEVAQGMLALTGALQEESASQTPNRRKEHMRLSPVRDCQKIHAEAEKVGNKHMSAEKGDRWAGNLGIRRTGKKDSAKDTINTVDVCKKRTKIHKKKPELEGVKFDDSAVRDTCRMKKKSRKLLSKDESSALDALHTLADTLLKLETTSVVESGPKENNTNRSMSGKDSVPSVCLTPEAKQGIDQPTSRMKKGKRKTISSKIPKAEVGRLCSEQQKTEKKLIRHQESDSPNADLQRQGNHLPLGRVQVPAANKVKLPTKQRSRRKMHFQKTPIQNRMKSTENIRSGQSNGCSSLLHDKAHRIKENLSHCLSCPTLRKWCAFEWFYSAIDYPWYAKREFVEYLNHVGLGHVPKLTRAEWGVIRSSLGKPRRLSQQFLREEKDKLEQYRESVRTHHTKLRSGITQPIPWDLARPLSVGQCVFARHPKTGEICDGKILTVDCNKCRVQFERRELGVELVMDIDCMPVDLPDHVTEVLRKENIVVNEDLGKYNKSTKTKIMGHMRCSADEILEDAKGGIIDDLSQDKARARGDDNGPDMANTQSCNLMQIQSREADIRALSDLSRALDKKEVLVSELKYMNCEILKYQNNGDGSLKDSELFKNQYVSVLFQLKDANDQVSSALLYLRQRNTYQQSSPRPWLRPMTRSSSLAEPRSCFDHYAVPREESGSNVVEIVERSRWKAQKMVDAATQAMSSMKEGEDVYTKIGEAIDSTTSWDFGLDPNLQARKSLNPSDPSHNGLPCQNQETSGMSEQKMTDKTIDLELNSASDVMKLQIPSALISSCVATLLMIQTCTDRQYPPGEAVQILDSALTSLQPICSQNVPIYRDIQMCMGMVKNQILALIPT</sequence>
<dbReference type="SMART" id="SM01135">
    <property type="entry name" value="DIRP"/>
    <property type="match status" value="1"/>
</dbReference>
<feature type="compositionally biased region" description="Basic and acidic residues" evidence="3">
    <location>
        <begin position="437"/>
        <end position="449"/>
    </location>
</feature>
<dbReference type="GO" id="GO:0005654">
    <property type="term" value="C:nucleoplasm"/>
    <property type="evidence" value="ECO:0007669"/>
    <property type="project" value="TreeGrafter"/>
</dbReference>
<dbReference type="GO" id="GO:0006351">
    <property type="term" value="P:DNA-templated transcription"/>
    <property type="evidence" value="ECO:0007669"/>
    <property type="project" value="InterPro"/>
</dbReference>
<dbReference type="AlphaFoldDB" id="A0A2G5DM19"/>
<protein>
    <submittedName>
        <fullName evidence="7">Uncharacterized protein</fullName>
    </submittedName>
</protein>
<comment type="subcellular location">
    <subcellularLocation>
        <location evidence="1">Nucleus</location>
    </subcellularLocation>
</comment>
<feature type="region of interest" description="Disordered" evidence="3">
    <location>
        <begin position="432"/>
        <end position="469"/>
    </location>
</feature>
<dbReference type="InterPro" id="IPR017884">
    <property type="entry name" value="SANT_dom"/>
</dbReference>
<feature type="domain" description="HTH myb-type" evidence="6">
    <location>
        <begin position="41"/>
        <end position="79"/>
    </location>
</feature>
<evidence type="ECO:0000313" key="8">
    <source>
        <dbReference type="Proteomes" id="UP000230069"/>
    </source>
</evidence>
<keyword evidence="2" id="KW-0539">Nucleus</keyword>
<dbReference type="GO" id="GO:0017053">
    <property type="term" value="C:transcription repressor complex"/>
    <property type="evidence" value="ECO:0007669"/>
    <property type="project" value="InterPro"/>
</dbReference>
<feature type="region of interest" description="Disordered" evidence="3">
    <location>
        <begin position="375"/>
        <end position="395"/>
    </location>
</feature>
<keyword evidence="8" id="KW-1185">Reference proteome</keyword>
<dbReference type="Pfam" id="PF00249">
    <property type="entry name" value="Myb_DNA-binding"/>
    <property type="match status" value="1"/>
</dbReference>
<dbReference type="CDD" id="cd00167">
    <property type="entry name" value="SANT"/>
    <property type="match status" value="1"/>
</dbReference>
<dbReference type="InterPro" id="IPR017930">
    <property type="entry name" value="Myb_dom"/>
</dbReference>
<organism evidence="7 8">
    <name type="scientific">Aquilegia coerulea</name>
    <name type="common">Rocky mountain columbine</name>
    <dbReference type="NCBI Taxonomy" id="218851"/>
    <lineage>
        <taxon>Eukaryota</taxon>
        <taxon>Viridiplantae</taxon>
        <taxon>Streptophyta</taxon>
        <taxon>Embryophyta</taxon>
        <taxon>Tracheophyta</taxon>
        <taxon>Spermatophyta</taxon>
        <taxon>Magnoliopsida</taxon>
        <taxon>Ranunculales</taxon>
        <taxon>Ranunculaceae</taxon>
        <taxon>Thalictroideae</taxon>
        <taxon>Aquilegia</taxon>
    </lineage>
</organism>
<dbReference type="Gene3D" id="1.20.58.1880">
    <property type="match status" value="1"/>
</dbReference>
<feature type="domain" description="SANT" evidence="5">
    <location>
        <begin position="44"/>
        <end position="81"/>
    </location>
</feature>
<feature type="compositionally biased region" description="Polar residues" evidence="3">
    <location>
        <begin position="450"/>
        <end position="460"/>
    </location>
</feature>
<dbReference type="GO" id="GO:0006357">
    <property type="term" value="P:regulation of transcription by RNA polymerase II"/>
    <property type="evidence" value="ECO:0007669"/>
    <property type="project" value="TreeGrafter"/>
</dbReference>
<dbReference type="GO" id="GO:0003677">
    <property type="term" value="F:DNA binding"/>
    <property type="evidence" value="ECO:0007669"/>
    <property type="project" value="TreeGrafter"/>
</dbReference>
<name>A0A2G5DM19_AQUCA</name>
<dbReference type="InterPro" id="IPR001005">
    <property type="entry name" value="SANT/Myb"/>
</dbReference>
<dbReference type="SMART" id="SM00717">
    <property type="entry name" value="SANT"/>
    <property type="match status" value="1"/>
</dbReference>
<accession>A0A2G5DM19</accession>
<dbReference type="PROSITE" id="PS51294">
    <property type="entry name" value="HTH_MYB"/>
    <property type="match status" value="1"/>
</dbReference>
<evidence type="ECO:0000259" key="5">
    <source>
        <dbReference type="PROSITE" id="PS51293"/>
    </source>
</evidence>
<dbReference type="PROSITE" id="PS51293">
    <property type="entry name" value="SANT"/>
    <property type="match status" value="1"/>
</dbReference>
<evidence type="ECO:0000256" key="3">
    <source>
        <dbReference type="SAM" id="MobiDB-lite"/>
    </source>
</evidence>
<dbReference type="PROSITE" id="PS50090">
    <property type="entry name" value="MYB_LIKE"/>
    <property type="match status" value="1"/>
</dbReference>
<evidence type="ECO:0000256" key="2">
    <source>
        <dbReference type="ARBA" id="ARBA00023242"/>
    </source>
</evidence>
<dbReference type="InterPro" id="IPR010561">
    <property type="entry name" value="LIN-9/ALY1"/>
</dbReference>
<dbReference type="InterPro" id="IPR009057">
    <property type="entry name" value="Homeodomain-like_sf"/>
</dbReference>
<dbReference type="PANTHER" id="PTHR21689:SF2">
    <property type="entry name" value="PROTEIN LIN-9 HOMOLOG"/>
    <property type="match status" value="1"/>
</dbReference>
<dbReference type="InterPro" id="IPR033471">
    <property type="entry name" value="DIRP"/>
</dbReference>
<feature type="region of interest" description="Disordered" evidence="3">
    <location>
        <begin position="1"/>
        <end position="43"/>
    </location>
</feature>